<dbReference type="Pfam" id="PF03772">
    <property type="entry name" value="Competence"/>
    <property type="match status" value="1"/>
</dbReference>
<feature type="transmembrane region" description="Helical" evidence="6">
    <location>
        <begin position="355"/>
        <end position="373"/>
    </location>
</feature>
<feature type="transmembrane region" description="Helical" evidence="6">
    <location>
        <begin position="479"/>
        <end position="497"/>
    </location>
</feature>
<gene>
    <name evidence="9" type="ORF">KAOT1_13592</name>
</gene>
<dbReference type="RefSeq" id="WP_007095267.1">
    <property type="nucleotide sequence ID" value="NZ_CP142125.1"/>
</dbReference>
<feature type="transmembrane region" description="Helical" evidence="6">
    <location>
        <begin position="6"/>
        <end position="24"/>
    </location>
</feature>
<evidence type="ECO:0000256" key="4">
    <source>
        <dbReference type="ARBA" id="ARBA00022989"/>
    </source>
</evidence>
<dbReference type="AlphaFoldDB" id="A9DK44"/>
<evidence type="ECO:0000256" key="6">
    <source>
        <dbReference type="SAM" id="Phobius"/>
    </source>
</evidence>
<dbReference type="STRING" id="391587.KAOT1_13592"/>
<feature type="transmembrane region" description="Helical" evidence="6">
    <location>
        <begin position="31"/>
        <end position="48"/>
    </location>
</feature>
<reference evidence="9 10" key="1">
    <citation type="journal article" date="2011" name="J. Bacteriol.">
        <title>Genome sequence of the algicidal bacterium Kordia algicida OT-1.</title>
        <authorList>
            <person name="Lee H.S."/>
            <person name="Kang S.G."/>
            <person name="Kwon K.K."/>
            <person name="Lee J.H."/>
            <person name="Kim S.J."/>
        </authorList>
    </citation>
    <scope>NUCLEOTIDE SEQUENCE [LARGE SCALE GENOMIC DNA]</scope>
    <source>
        <strain evidence="9 10">OT-1</strain>
    </source>
</reference>
<dbReference type="EMBL" id="ABIB01000001">
    <property type="protein sequence ID" value="EDP98254.1"/>
    <property type="molecule type" value="Genomic_DNA"/>
</dbReference>
<evidence type="ECO:0000259" key="7">
    <source>
        <dbReference type="Pfam" id="PF03772"/>
    </source>
</evidence>
<keyword evidence="4 6" id="KW-1133">Transmembrane helix</keyword>
<evidence type="ECO:0000256" key="5">
    <source>
        <dbReference type="ARBA" id="ARBA00023136"/>
    </source>
</evidence>
<dbReference type="OrthoDB" id="9761531at2"/>
<dbReference type="NCBIfam" id="TIGR00360">
    <property type="entry name" value="ComEC_N-term"/>
    <property type="match status" value="1"/>
</dbReference>
<dbReference type="InterPro" id="IPR025405">
    <property type="entry name" value="DUF4131"/>
</dbReference>
<comment type="subcellular location">
    <subcellularLocation>
        <location evidence="1">Cell membrane</location>
        <topology evidence="1">Multi-pass membrane protein</topology>
    </subcellularLocation>
</comment>
<feature type="transmembrane region" description="Helical" evidence="6">
    <location>
        <begin position="293"/>
        <end position="320"/>
    </location>
</feature>
<dbReference type="PANTHER" id="PTHR30619">
    <property type="entry name" value="DNA INTERNALIZATION/COMPETENCE PROTEIN COMEC/REC2"/>
    <property type="match status" value="1"/>
</dbReference>
<feature type="domain" description="ComEC/Rec2-related protein" evidence="7">
    <location>
        <begin position="230"/>
        <end position="497"/>
    </location>
</feature>
<proteinExistence type="predicted"/>
<dbReference type="Proteomes" id="UP000002945">
    <property type="component" value="Unassembled WGS sequence"/>
</dbReference>
<evidence type="ECO:0000313" key="10">
    <source>
        <dbReference type="Proteomes" id="UP000002945"/>
    </source>
</evidence>
<dbReference type="HOGENOM" id="CLU_010363_5_0_10"/>
<dbReference type="InterPro" id="IPR052159">
    <property type="entry name" value="Competence_DNA_uptake"/>
</dbReference>
<feature type="transmembrane region" description="Helical" evidence="6">
    <location>
        <begin position="54"/>
        <end position="75"/>
    </location>
</feature>
<dbReference type="eggNOG" id="COG0658">
    <property type="taxonomic scope" value="Bacteria"/>
</dbReference>
<dbReference type="PANTHER" id="PTHR30619:SF1">
    <property type="entry name" value="RECOMBINATION PROTEIN 2"/>
    <property type="match status" value="1"/>
</dbReference>
<keyword evidence="10" id="KW-1185">Reference proteome</keyword>
<evidence type="ECO:0000256" key="1">
    <source>
        <dbReference type="ARBA" id="ARBA00004651"/>
    </source>
</evidence>
<protein>
    <submittedName>
        <fullName evidence="9">Competence protein</fullName>
    </submittedName>
</protein>
<accession>A9DK44</accession>
<dbReference type="GO" id="GO:0005886">
    <property type="term" value="C:plasma membrane"/>
    <property type="evidence" value="ECO:0007669"/>
    <property type="project" value="UniProtKB-SubCell"/>
</dbReference>
<keyword evidence="3 6" id="KW-0812">Transmembrane</keyword>
<evidence type="ECO:0000313" key="9">
    <source>
        <dbReference type="EMBL" id="EDP98254.1"/>
    </source>
</evidence>
<evidence type="ECO:0000259" key="8">
    <source>
        <dbReference type="Pfam" id="PF13567"/>
    </source>
</evidence>
<dbReference type="InterPro" id="IPR004477">
    <property type="entry name" value="ComEC_N"/>
</dbReference>
<organism evidence="9 10">
    <name type="scientific">Kordia algicida OT-1</name>
    <dbReference type="NCBI Taxonomy" id="391587"/>
    <lineage>
        <taxon>Bacteria</taxon>
        <taxon>Pseudomonadati</taxon>
        <taxon>Bacteroidota</taxon>
        <taxon>Flavobacteriia</taxon>
        <taxon>Flavobacteriales</taxon>
        <taxon>Flavobacteriaceae</taxon>
        <taxon>Kordia</taxon>
    </lineage>
</organism>
<sequence>MKWLHFTVTKLTISLIIGILIGYYLTIPWRLSCAVFGGFFMVLCFCYWKARKQFIQTISFGLMAFFTMISLGIVIENFHQEKNHTSHFSHLATIETTQIQVHEVLKPNSYYDRYVGKVFSADAKAVSGKILMYVRKDSVSKPLHVDAILHTAIPFTEIKSALNPTNFDYKAYLNDRYIYHQLYLKSNEFIVAKNPPKTLYGYAALLRSTIHNRLKENNFKADELAVIEALLLGQRQQISKELQTNYANAGAIHILAISGLHVGILMFLLQFLLNPLKRYNYGKPLRLFLMLSILWSFAFISGLSASVVRAVTMFTAIVIATHFRRETNTLQVLTVSMFFLLLFKPHFLFDVGFQLSYAAVFAIVWLQPLWKKLWNPTSFLPKSFWSLLTVSFSAQLGVLPLSLYYFHQFPGLFFVANLTIIPVLGVILALGILVIVLAYFQLLPEFLSMLYRFIIQQMNVFVSWIASHDQFVIENISMSFYQMIACYVVLIGFAQYFHLPKGKQLKIALCSVLVCQGLWFFNRAKQNNTTASFTIFHQSKASIIAEQHGMNLQLFHNLDSIAFAKNYTINHQLHKTPNQVISVERLQNVFQVNDAYLLRIDSLGIYEIPTLQPTYLLLNHSPKVNLDRVIKTIQPSYIIADGSNYRSYVKRWKAAAEKQKIPFHYTGEKGFFSIILEE</sequence>
<evidence type="ECO:0000256" key="2">
    <source>
        <dbReference type="ARBA" id="ARBA00022475"/>
    </source>
</evidence>
<feature type="transmembrane region" description="Helical" evidence="6">
    <location>
        <begin position="250"/>
        <end position="273"/>
    </location>
</feature>
<feature type="transmembrane region" description="Helical" evidence="6">
    <location>
        <begin position="385"/>
        <end position="406"/>
    </location>
</feature>
<name>A9DK44_9FLAO</name>
<keyword evidence="2" id="KW-1003">Cell membrane</keyword>
<dbReference type="Pfam" id="PF13567">
    <property type="entry name" value="DUF4131"/>
    <property type="match status" value="1"/>
</dbReference>
<evidence type="ECO:0000256" key="3">
    <source>
        <dbReference type="ARBA" id="ARBA00022692"/>
    </source>
</evidence>
<feature type="transmembrane region" description="Helical" evidence="6">
    <location>
        <begin position="412"/>
        <end position="440"/>
    </location>
</feature>
<keyword evidence="5 6" id="KW-0472">Membrane</keyword>
<feature type="domain" description="DUF4131" evidence="8">
    <location>
        <begin position="26"/>
        <end position="189"/>
    </location>
</feature>
<comment type="caution">
    <text evidence="9">The sequence shown here is derived from an EMBL/GenBank/DDBJ whole genome shotgun (WGS) entry which is preliminary data.</text>
</comment>